<dbReference type="AlphaFoldDB" id="A0A024TK54"/>
<dbReference type="EMBL" id="KI913989">
    <property type="protein sequence ID" value="ETV93737.1"/>
    <property type="molecule type" value="Genomic_DNA"/>
</dbReference>
<evidence type="ECO:0000313" key="2">
    <source>
        <dbReference type="EMBL" id="ETV93737.1"/>
    </source>
</evidence>
<protein>
    <recommendedName>
        <fullName evidence="1">Chromo domain-containing protein</fullName>
    </recommendedName>
</protein>
<dbReference type="SUPFAM" id="SSF54160">
    <property type="entry name" value="Chromo domain-like"/>
    <property type="match status" value="1"/>
</dbReference>
<dbReference type="InterPro" id="IPR023780">
    <property type="entry name" value="Chromo_domain"/>
</dbReference>
<gene>
    <name evidence="2" type="ORF">H310_12313</name>
</gene>
<feature type="domain" description="Chromo" evidence="1">
    <location>
        <begin position="53"/>
        <end position="89"/>
    </location>
</feature>
<proteinExistence type="predicted"/>
<dbReference type="OrthoDB" id="433924at2759"/>
<dbReference type="VEuPathDB" id="FungiDB:H310_12313"/>
<dbReference type="GeneID" id="20089363"/>
<reference evidence="2" key="1">
    <citation type="submission" date="2013-12" db="EMBL/GenBank/DDBJ databases">
        <title>The Genome Sequence of Aphanomyces invadans NJM9701.</title>
        <authorList>
            <consortium name="The Broad Institute Genomics Platform"/>
            <person name="Russ C."/>
            <person name="Tyler B."/>
            <person name="van West P."/>
            <person name="Dieguez-Uribeondo J."/>
            <person name="Young S.K."/>
            <person name="Zeng Q."/>
            <person name="Gargeya S."/>
            <person name="Fitzgerald M."/>
            <person name="Abouelleil A."/>
            <person name="Alvarado L."/>
            <person name="Chapman S.B."/>
            <person name="Gainer-Dewar J."/>
            <person name="Goldberg J."/>
            <person name="Griggs A."/>
            <person name="Gujja S."/>
            <person name="Hansen M."/>
            <person name="Howarth C."/>
            <person name="Imamovic A."/>
            <person name="Ireland A."/>
            <person name="Larimer J."/>
            <person name="McCowan C."/>
            <person name="Murphy C."/>
            <person name="Pearson M."/>
            <person name="Poon T.W."/>
            <person name="Priest M."/>
            <person name="Roberts A."/>
            <person name="Saif S."/>
            <person name="Shea T."/>
            <person name="Sykes S."/>
            <person name="Wortman J."/>
            <person name="Nusbaum C."/>
            <person name="Birren B."/>
        </authorList>
    </citation>
    <scope>NUCLEOTIDE SEQUENCE [LARGE SCALE GENOMIC DNA]</scope>
    <source>
        <strain evidence="2">NJM9701</strain>
    </source>
</reference>
<organism evidence="2">
    <name type="scientific">Aphanomyces invadans</name>
    <dbReference type="NCBI Taxonomy" id="157072"/>
    <lineage>
        <taxon>Eukaryota</taxon>
        <taxon>Sar</taxon>
        <taxon>Stramenopiles</taxon>
        <taxon>Oomycota</taxon>
        <taxon>Saprolegniomycetes</taxon>
        <taxon>Saprolegniales</taxon>
        <taxon>Verrucalvaceae</taxon>
        <taxon>Aphanomyces</taxon>
    </lineage>
</organism>
<dbReference type="InterPro" id="IPR016197">
    <property type="entry name" value="Chromo-like_dom_sf"/>
</dbReference>
<dbReference type="CDD" id="cd00024">
    <property type="entry name" value="CD_CSD"/>
    <property type="match status" value="1"/>
</dbReference>
<dbReference type="RefSeq" id="XP_008877546.1">
    <property type="nucleotide sequence ID" value="XM_008879324.1"/>
</dbReference>
<dbReference type="Pfam" id="PF00385">
    <property type="entry name" value="Chromo"/>
    <property type="match status" value="1"/>
</dbReference>
<evidence type="ECO:0000259" key="1">
    <source>
        <dbReference type="Pfam" id="PF00385"/>
    </source>
</evidence>
<sequence length="122" mass="13595">METQQLVGPFDLSTHHACRLKMYHEGGREVTDDLVDQIAFGDGGFHSACCGGRLYEVMVMWLGLDAEESSWEPAANLLEDIPVVLRKWRATHKDDGHVADMMANLRRGKCSAVQGSRVRPIV</sequence>
<accession>A0A024TK54</accession>
<name>A0A024TK54_9STRA</name>
<dbReference type="Gene3D" id="2.40.50.40">
    <property type="match status" value="1"/>
</dbReference>